<feature type="compositionally biased region" description="Low complexity" evidence="1">
    <location>
        <begin position="612"/>
        <end position="624"/>
    </location>
</feature>
<feature type="compositionally biased region" description="Basic and acidic residues" evidence="1">
    <location>
        <begin position="102"/>
        <end position="111"/>
    </location>
</feature>
<sequence length="764" mass="75034">MPTEPEPAPTPAATPVADAMPWWAAEHLAASSAQTPAEAAGGATLAASVPPGEDADAGQTPSAPAPAEPPPTSPAPASQAPAAPGSAEAAVTGDPLGPDGRLGAKSDEPREAMPPTAVLPVAGAAAGAAALGAGWAGSTPATPSETPTPSPWSAATPSDPAPWNPVQSDPAASNPATSSAEPSSAAPSNAAPWNAAPSGGVPSGSAAITPADASSASDSSIPEAPSRPSDPFPLDVPSTNGPLDEGSLNDGADPDADSDEARKLVWSLFAADEPDDPIVEANAEPADRAAADLATGDAPAEAPAAPGFAWGLVAGDDPARFDAPPTNETASPTTPSSWDDESARDALTDEDAAPTTTVPVYGAPFVPPSVFAPVVTPTPAPSVWNTATPAPLDEGAADVETRVIPVPAADAGTDGSSDARRASGPGEETERSLSDEDAGADGGTEAAGIVASGMEQPVVSDSDPSLDETTPVETSWWIDSTAASPAVSAFDFPPVETAAVPTTPAAVTPAAATPPPATPTSTTAMGTTPAPMTPTPATPASTTAVGTMPAPMTPASMTPASVASESAADEDGVHGLSNRTLLLIAAGLGAVLVLVLLFWVGTRLPGLGAPVAAPTASATTSATPTPTPEVTGPAAAGVHPWDQLGGGECVDPFTGPWGETFTVVDCTAPHAAQLVYRGTFGGDATTAFPGEDALAGQINALCSASGVIDMTAAGAYPDLQLQGSFPITAEQWKDTKRYYYCFVSRSGGEPITATIAGPGPAPAA</sequence>
<organism evidence="3 4">
    <name type="scientific">Orlajensenia flava</name>
    <dbReference type="NCBI Taxonomy" id="2565934"/>
    <lineage>
        <taxon>Bacteria</taxon>
        <taxon>Bacillati</taxon>
        <taxon>Actinomycetota</taxon>
        <taxon>Actinomycetes</taxon>
        <taxon>Micrococcales</taxon>
        <taxon>Microbacteriaceae</taxon>
        <taxon>Orlajensenia</taxon>
    </lineage>
</organism>
<feature type="region of interest" description="Disordered" evidence="1">
    <location>
        <begin position="612"/>
        <end position="632"/>
    </location>
</feature>
<feature type="compositionally biased region" description="Low complexity" evidence="1">
    <location>
        <begin position="75"/>
        <end position="90"/>
    </location>
</feature>
<evidence type="ECO:0008006" key="5">
    <source>
        <dbReference type="Google" id="ProtNLM"/>
    </source>
</evidence>
<feature type="transmembrane region" description="Helical" evidence="2">
    <location>
        <begin position="581"/>
        <end position="600"/>
    </location>
</feature>
<feature type="compositionally biased region" description="Low complexity" evidence="1">
    <location>
        <begin position="205"/>
        <end position="226"/>
    </location>
</feature>
<feature type="compositionally biased region" description="Low complexity" evidence="1">
    <location>
        <begin position="29"/>
        <end position="47"/>
    </location>
</feature>
<comment type="caution">
    <text evidence="3">The sequence shown here is derived from an EMBL/GenBank/DDBJ whole genome shotgun (WGS) entry which is preliminary data.</text>
</comment>
<proteinExistence type="predicted"/>
<feature type="compositionally biased region" description="Polar residues" evidence="1">
    <location>
        <begin position="326"/>
        <end position="337"/>
    </location>
</feature>
<feature type="region of interest" description="Disordered" evidence="1">
    <location>
        <begin position="1"/>
        <end position="20"/>
    </location>
</feature>
<feature type="compositionally biased region" description="Pro residues" evidence="1">
    <location>
        <begin position="63"/>
        <end position="74"/>
    </location>
</feature>
<accession>A0A4S4FSU2</accession>
<feature type="region of interest" description="Disordered" evidence="1">
    <location>
        <begin position="27"/>
        <end position="444"/>
    </location>
</feature>
<name>A0A4S4FSU2_9MICO</name>
<feature type="compositionally biased region" description="Low complexity" evidence="1">
    <location>
        <begin position="122"/>
        <end position="158"/>
    </location>
</feature>
<feature type="compositionally biased region" description="Low complexity" evidence="1">
    <location>
        <begin position="168"/>
        <end position="198"/>
    </location>
</feature>
<feature type="compositionally biased region" description="Low complexity" evidence="1">
    <location>
        <begin position="291"/>
        <end position="311"/>
    </location>
</feature>
<dbReference type="OrthoDB" id="5112895at2"/>
<evidence type="ECO:0000313" key="4">
    <source>
        <dbReference type="Proteomes" id="UP000307380"/>
    </source>
</evidence>
<evidence type="ECO:0000313" key="3">
    <source>
        <dbReference type="EMBL" id="THG33820.1"/>
    </source>
</evidence>
<keyword evidence="2" id="KW-0472">Membrane</keyword>
<feature type="region of interest" description="Disordered" evidence="1">
    <location>
        <begin position="506"/>
        <end position="566"/>
    </location>
</feature>
<dbReference type="Proteomes" id="UP000307380">
    <property type="component" value="Unassembled WGS sequence"/>
</dbReference>
<keyword evidence="2" id="KW-1133">Transmembrane helix</keyword>
<keyword evidence="2" id="KW-0812">Transmembrane</keyword>
<feature type="compositionally biased region" description="Low complexity" evidence="1">
    <location>
        <begin position="519"/>
        <end position="530"/>
    </location>
</feature>
<feature type="compositionally biased region" description="Pro residues" evidence="1">
    <location>
        <begin position="1"/>
        <end position="12"/>
    </location>
</feature>
<evidence type="ECO:0000256" key="1">
    <source>
        <dbReference type="SAM" id="MobiDB-lite"/>
    </source>
</evidence>
<feature type="compositionally biased region" description="Low complexity" evidence="1">
    <location>
        <begin position="368"/>
        <end position="383"/>
    </location>
</feature>
<protein>
    <recommendedName>
        <fullName evidence="5">Septum formation-related domain-containing protein</fullName>
    </recommendedName>
</protein>
<evidence type="ECO:0000256" key="2">
    <source>
        <dbReference type="SAM" id="Phobius"/>
    </source>
</evidence>
<feature type="compositionally biased region" description="Low complexity" evidence="1">
    <location>
        <begin position="538"/>
        <end position="566"/>
    </location>
</feature>
<gene>
    <name evidence="3" type="ORF">E6C70_10235</name>
</gene>
<dbReference type="AlphaFoldDB" id="A0A4S4FSU2"/>
<dbReference type="EMBL" id="SSSN01000007">
    <property type="protein sequence ID" value="THG33820.1"/>
    <property type="molecule type" value="Genomic_DNA"/>
</dbReference>
<keyword evidence="4" id="KW-1185">Reference proteome</keyword>
<reference evidence="3 4" key="1">
    <citation type="submission" date="2019-04" db="EMBL/GenBank/DDBJ databases">
        <authorList>
            <person name="Jiang L."/>
        </authorList>
    </citation>
    <scope>NUCLEOTIDE SEQUENCE [LARGE SCALE GENOMIC DNA]</scope>
    <source>
        <strain evidence="3 4">YIM 131861</strain>
    </source>
</reference>
<dbReference type="RefSeq" id="WP_136424459.1">
    <property type="nucleotide sequence ID" value="NZ_SSSN01000007.1"/>
</dbReference>